<protein>
    <recommendedName>
        <fullName evidence="3">IncF plasmid conjugative transfer pilus assemblyprotein TraC</fullName>
    </recommendedName>
</protein>
<feature type="non-terminal residue" evidence="1">
    <location>
        <position position="79"/>
    </location>
</feature>
<dbReference type="Proteomes" id="UP000308018">
    <property type="component" value="Unassembled WGS sequence"/>
</dbReference>
<dbReference type="AlphaFoldDB" id="A0AB38NJY5"/>
<evidence type="ECO:0000313" key="2">
    <source>
        <dbReference type="Proteomes" id="UP000308018"/>
    </source>
</evidence>
<comment type="caution">
    <text evidence="1">The sequence shown here is derived from an EMBL/GenBank/DDBJ whole genome shotgun (WGS) entry which is preliminary data.</text>
</comment>
<evidence type="ECO:0008006" key="3">
    <source>
        <dbReference type="Google" id="ProtNLM"/>
    </source>
</evidence>
<sequence>MFSSSRSGLSALFQEAKQAQNHLHHELPYRDYDPIERVFDNPHSRGFGFKISVLGGANDDLIQSLSHLMGDLPAGDKWD</sequence>
<organism evidence="1 2">
    <name type="scientific">Vibrio tasmaniensis</name>
    <dbReference type="NCBI Taxonomy" id="212663"/>
    <lineage>
        <taxon>Bacteria</taxon>
        <taxon>Pseudomonadati</taxon>
        <taxon>Pseudomonadota</taxon>
        <taxon>Gammaproteobacteria</taxon>
        <taxon>Vibrionales</taxon>
        <taxon>Vibrionaceae</taxon>
        <taxon>Vibrio</taxon>
    </lineage>
</organism>
<dbReference type="InterPro" id="IPR025955">
    <property type="entry name" value="TraC/Conjuga_ATPase"/>
</dbReference>
<reference evidence="1 2" key="1">
    <citation type="submission" date="2019-04" db="EMBL/GenBank/DDBJ databases">
        <title>A reverse ecology approach based on a biological definition of microbial populations.</title>
        <authorList>
            <person name="Arevalo P."/>
            <person name="Vaninsberghe D."/>
            <person name="Elsherbini J."/>
            <person name="Gore J."/>
            <person name="Polz M."/>
        </authorList>
    </citation>
    <scope>NUCLEOTIDE SEQUENCE [LARGE SCALE GENOMIC DNA]</scope>
    <source>
        <strain evidence="1 2">10N.222.45.A8</strain>
    </source>
</reference>
<accession>A0AB38NJY5</accession>
<dbReference type="EMBL" id="SYVV01000080">
    <property type="protein sequence ID" value="TKG26203.1"/>
    <property type="molecule type" value="Genomic_DNA"/>
</dbReference>
<dbReference type="Pfam" id="PF11130">
    <property type="entry name" value="TraC_F_IV"/>
    <property type="match status" value="1"/>
</dbReference>
<gene>
    <name evidence="1" type="ORF">FC057_24600</name>
</gene>
<name>A0AB38NJY5_9VIBR</name>
<proteinExistence type="predicted"/>
<dbReference type="RefSeq" id="WP_133151953.1">
    <property type="nucleotide sequence ID" value="NZ_MDBP01000012.1"/>
</dbReference>
<evidence type="ECO:0000313" key="1">
    <source>
        <dbReference type="EMBL" id="TKG26203.1"/>
    </source>
</evidence>